<dbReference type="PROSITE" id="PS51257">
    <property type="entry name" value="PROKAR_LIPOPROTEIN"/>
    <property type="match status" value="1"/>
</dbReference>
<feature type="chain" id="PRO_5013275594" description="Lipoprotein" evidence="1">
    <location>
        <begin position="22"/>
        <end position="161"/>
    </location>
</feature>
<protein>
    <recommendedName>
        <fullName evidence="4">Lipoprotein</fullName>
    </recommendedName>
</protein>
<evidence type="ECO:0000313" key="2">
    <source>
        <dbReference type="EMBL" id="OQW88474.1"/>
    </source>
</evidence>
<gene>
    <name evidence="2" type="ORF">BWK72_09495</name>
</gene>
<dbReference type="EMBL" id="MTEI01000004">
    <property type="protein sequence ID" value="OQW88474.1"/>
    <property type="molecule type" value="Genomic_DNA"/>
</dbReference>
<reference evidence="2 3" key="1">
    <citation type="submission" date="2017-01" db="EMBL/GenBank/DDBJ databases">
        <title>Novel large sulfur bacteria in the metagenomes of groundwater-fed chemosynthetic microbial mats in the Lake Huron basin.</title>
        <authorList>
            <person name="Sharrar A.M."/>
            <person name="Flood B.E."/>
            <person name="Bailey J.V."/>
            <person name="Jones D.S."/>
            <person name="Biddanda B."/>
            <person name="Ruberg S.A."/>
            <person name="Marcus D.N."/>
            <person name="Dick G.J."/>
        </authorList>
    </citation>
    <scope>NUCLEOTIDE SEQUENCE [LARGE SCALE GENOMIC DNA]</scope>
    <source>
        <strain evidence="2">A7</strain>
    </source>
</reference>
<organism evidence="2 3">
    <name type="scientific">Rhodoferax ferrireducens</name>
    <dbReference type="NCBI Taxonomy" id="192843"/>
    <lineage>
        <taxon>Bacteria</taxon>
        <taxon>Pseudomonadati</taxon>
        <taxon>Pseudomonadota</taxon>
        <taxon>Betaproteobacteria</taxon>
        <taxon>Burkholderiales</taxon>
        <taxon>Comamonadaceae</taxon>
        <taxon>Rhodoferax</taxon>
    </lineage>
</organism>
<feature type="signal peptide" evidence="1">
    <location>
        <begin position="1"/>
        <end position="21"/>
    </location>
</feature>
<keyword evidence="1" id="KW-0732">Signal</keyword>
<accession>A0A1W9KVE8</accession>
<evidence type="ECO:0008006" key="4">
    <source>
        <dbReference type="Google" id="ProtNLM"/>
    </source>
</evidence>
<evidence type="ECO:0000256" key="1">
    <source>
        <dbReference type="SAM" id="SignalP"/>
    </source>
</evidence>
<evidence type="ECO:0000313" key="3">
    <source>
        <dbReference type="Proteomes" id="UP000192505"/>
    </source>
</evidence>
<sequence>MNMQKLIAAILVVGAGLSGCAGGGAGGFDSLNFSNAAQVHLFTPEEQNAMTAEGTIPTMLAPSEVRAHFEKIRAGKNTKPTGVVTYCDAGLAQLIQARRNQALAAIDGACGGQNQYEIRHEGLGNLKVRYAGNFQVGASCTRSKEIIFRCSGVQPKPNLKK</sequence>
<proteinExistence type="predicted"/>
<comment type="caution">
    <text evidence="2">The sequence shown here is derived from an EMBL/GenBank/DDBJ whole genome shotgun (WGS) entry which is preliminary data.</text>
</comment>
<dbReference type="AlphaFoldDB" id="A0A1W9KVE8"/>
<dbReference type="Proteomes" id="UP000192505">
    <property type="component" value="Unassembled WGS sequence"/>
</dbReference>
<name>A0A1W9KVE8_9BURK</name>